<proteinExistence type="predicted"/>
<dbReference type="EMBL" id="APJX01000001">
    <property type="protein sequence ID" value="EMS81537.1"/>
    <property type="molecule type" value="Genomic_DNA"/>
</dbReference>
<evidence type="ECO:0000256" key="1">
    <source>
        <dbReference type="SAM" id="Phobius"/>
    </source>
</evidence>
<name>S0G7W5_9BACT</name>
<keyword evidence="1" id="KW-0472">Membrane</keyword>
<organism evidence="2 3">
    <name type="scientific">Desulfotignum phosphitoxidans DSM 13687</name>
    <dbReference type="NCBI Taxonomy" id="1286635"/>
    <lineage>
        <taxon>Bacteria</taxon>
        <taxon>Pseudomonadati</taxon>
        <taxon>Thermodesulfobacteriota</taxon>
        <taxon>Desulfobacteria</taxon>
        <taxon>Desulfobacterales</taxon>
        <taxon>Desulfobacteraceae</taxon>
        <taxon>Desulfotignum</taxon>
    </lineage>
</organism>
<protein>
    <submittedName>
        <fullName evidence="2">Na+/solute symporter</fullName>
    </submittedName>
</protein>
<dbReference type="OrthoDB" id="5422723at2"/>
<evidence type="ECO:0000313" key="2">
    <source>
        <dbReference type="EMBL" id="EMS81537.1"/>
    </source>
</evidence>
<feature type="transmembrane region" description="Helical" evidence="1">
    <location>
        <begin position="45"/>
        <end position="65"/>
    </location>
</feature>
<evidence type="ECO:0000313" key="3">
    <source>
        <dbReference type="Proteomes" id="UP000014216"/>
    </source>
</evidence>
<feature type="transmembrane region" description="Helical" evidence="1">
    <location>
        <begin position="12"/>
        <end position="33"/>
    </location>
</feature>
<keyword evidence="1" id="KW-0812">Transmembrane</keyword>
<comment type="caution">
    <text evidence="2">The sequence shown here is derived from an EMBL/GenBank/DDBJ whole genome shotgun (WGS) entry which is preliminary data.</text>
</comment>
<sequence>MSAQANKRKNLGFLIVFVVLTVLCWCPIGYGRYGEVDLIMGMPSWAFVLLLIGALLFILEWVYLFKTDLALYDRDVAEIVDALKKIDMEDTRS</sequence>
<gene>
    <name evidence="2" type="ORF">Dpo_1c06780</name>
</gene>
<keyword evidence="1" id="KW-1133">Transmembrane helix</keyword>
<keyword evidence="3" id="KW-1185">Reference proteome</keyword>
<dbReference type="Proteomes" id="UP000014216">
    <property type="component" value="Unassembled WGS sequence"/>
</dbReference>
<dbReference type="AlphaFoldDB" id="S0G7W5"/>
<accession>S0G7W5</accession>
<reference evidence="2 3" key="1">
    <citation type="journal article" date="2013" name="Genome Announc.">
        <title>Draft Genome Sequence of Desulfotignum phosphitoxidans DSM 13687 Strain FiPS-3.</title>
        <authorList>
            <person name="Poehlein A."/>
            <person name="Daniel R."/>
            <person name="Simeonova D.D."/>
        </authorList>
    </citation>
    <scope>NUCLEOTIDE SEQUENCE [LARGE SCALE GENOMIC DNA]</scope>
    <source>
        <strain evidence="2 3">DSM 13687</strain>
    </source>
</reference>
<dbReference type="RefSeq" id="WP_006964284.1">
    <property type="nucleotide sequence ID" value="NZ_APJX01000001.1"/>
</dbReference>